<gene>
    <name evidence="2" type="ORF">HXX02_12690</name>
</gene>
<dbReference type="Pfam" id="PF01814">
    <property type="entry name" value="Hemerythrin"/>
    <property type="match status" value="1"/>
</dbReference>
<dbReference type="InterPro" id="IPR012312">
    <property type="entry name" value="Hemerythrin-like"/>
</dbReference>
<accession>A0ABT1P2F1</accession>
<dbReference type="RefSeq" id="WP_255875263.1">
    <property type="nucleotide sequence ID" value="NZ_JACASI010000033.1"/>
</dbReference>
<evidence type="ECO:0000313" key="2">
    <source>
        <dbReference type="EMBL" id="MCQ3830306.1"/>
    </source>
</evidence>
<sequence length="153" mass="17642">MPQNAIEILKKDHEHVLHLLDQLTDTTTRAVKGRKELLEKIADELSIHTTLEEEIFYPAFKDATSKSKNKMYYEACEEHRAVESLVLPDLQNTEPDSVSFSGRAKVLKELVEHHANEEEEDMFPVAKEVMTSDELEELGEKMRKRKNALKKGH</sequence>
<feature type="domain" description="Hemerythrin-like" evidence="1">
    <location>
        <begin position="5"/>
        <end position="125"/>
    </location>
</feature>
<dbReference type="Proteomes" id="UP001205566">
    <property type="component" value="Unassembled WGS sequence"/>
</dbReference>
<dbReference type="PANTHER" id="PTHR35585">
    <property type="entry name" value="HHE DOMAIN PROTEIN (AFU_ORTHOLOGUE AFUA_4G00730)"/>
    <property type="match status" value="1"/>
</dbReference>
<protein>
    <submittedName>
        <fullName evidence="2">Hemerythrin domain-containing protein</fullName>
    </submittedName>
</protein>
<evidence type="ECO:0000313" key="3">
    <source>
        <dbReference type="Proteomes" id="UP001205566"/>
    </source>
</evidence>
<reference evidence="2" key="1">
    <citation type="thesis" date="2020" institute="Technische Universitat Dresden" country="Dresden, Germany">
        <title>The Agarolytic System of Microbulbifer elongatus PORT2, Isolated from Batu Karas, Pangandaran West Java Indonesia.</title>
        <authorList>
            <person name="Anggraeni S.R."/>
        </authorList>
    </citation>
    <scope>NUCLEOTIDE SEQUENCE</scope>
    <source>
        <strain evidence="2">PORT2</strain>
    </source>
</reference>
<dbReference type="EMBL" id="JACASI010000033">
    <property type="protein sequence ID" value="MCQ3830306.1"/>
    <property type="molecule type" value="Genomic_DNA"/>
</dbReference>
<organism evidence="2 3">
    <name type="scientific">Microbulbifer elongatus</name>
    <dbReference type="NCBI Taxonomy" id="86173"/>
    <lineage>
        <taxon>Bacteria</taxon>
        <taxon>Pseudomonadati</taxon>
        <taxon>Pseudomonadota</taxon>
        <taxon>Gammaproteobacteria</taxon>
        <taxon>Cellvibrionales</taxon>
        <taxon>Microbulbiferaceae</taxon>
        <taxon>Microbulbifer</taxon>
    </lineage>
</organism>
<proteinExistence type="predicted"/>
<keyword evidence="3" id="KW-1185">Reference proteome</keyword>
<evidence type="ECO:0000259" key="1">
    <source>
        <dbReference type="Pfam" id="PF01814"/>
    </source>
</evidence>
<dbReference type="Gene3D" id="1.20.120.520">
    <property type="entry name" value="nmb1532 protein domain like"/>
    <property type="match status" value="1"/>
</dbReference>
<dbReference type="PANTHER" id="PTHR35585:SF1">
    <property type="entry name" value="HHE DOMAIN PROTEIN (AFU_ORTHOLOGUE AFUA_4G00730)"/>
    <property type="match status" value="1"/>
</dbReference>
<comment type="caution">
    <text evidence="2">The sequence shown here is derived from an EMBL/GenBank/DDBJ whole genome shotgun (WGS) entry which is preliminary data.</text>
</comment>
<name>A0ABT1P2F1_9GAMM</name>